<organism evidence="4 5">
    <name type="scientific">Paramarasmius palmivorus</name>
    <dbReference type="NCBI Taxonomy" id="297713"/>
    <lineage>
        <taxon>Eukaryota</taxon>
        <taxon>Fungi</taxon>
        <taxon>Dikarya</taxon>
        <taxon>Basidiomycota</taxon>
        <taxon>Agaricomycotina</taxon>
        <taxon>Agaricomycetes</taxon>
        <taxon>Agaricomycetidae</taxon>
        <taxon>Agaricales</taxon>
        <taxon>Marasmiineae</taxon>
        <taxon>Marasmiaceae</taxon>
        <taxon>Paramarasmius</taxon>
    </lineage>
</organism>
<dbReference type="PANTHER" id="PTHR10366">
    <property type="entry name" value="NAD DEPENDENT EPIMERASE/DEHYDRATASE"/>
    <property type="match status" value="1"/>
</dbReference>
<comment type="similarity">
    <text evidence="2">Belongs to the NAD(P)-dependent epimerase/dehydratase family. Dihydroflavonol-4-reductase subfamily.</text>
</comment>
<gene>
    <name evidence="4" type="ORF">VNI00_011931</name>
</gene>
<proteinExistence type="inferred from homology"/>
<evidence type="ECO:0000313" key="5">
    <source>
        <dbReference type="Proteomes" id="UP001383192"/>
    </source>
</evidence>
<dbReference type="EMBL" id="JAYKXP010000053">
    <property type="protein sequence ID" value="KAK7035400.1"/>
    <property type="molecule type" value="Genomic_DNA"/>
</dbReference>
<feature type="domain" description="NAD-dependent epimerase/dehydratase" evidence="3">
    <location>
        <begin position="6"/>
        <end position="207"/>
    </location>
</feature>
<dbReference type="InterPro" id="IPR050425">
    <property type="entry name" value="NAD(P)_dehydrat-like"/>
</dbReference>
<evidence type="ECO:0000313" key="4">
    <source>
        <dbReference type="EMBL" id="KAK7035400.1"/>
    </source>
</evidence>
<evidence type="ECO:0000259" key="3">
    <source>
        <dbReference type="Pfam" id="PF01370"/>
    </source>
</evidence>
<keyword evidence="5" id="KW-1185">Reference proteome</keyword>
<dbReference type="Gene3D" id="3.40.50.720">
    <property type="entry name" value="NAD(P)-binding Rossmann-like Domain"/>
    <property type="match status" value="1"/>
</dbReference>
<dbReference type="GO" id="GO:0016616">
    <property type="term" value="F:oxidoreductase activity, acting on the CH-OH group of donors, NAD or NADP as acceptor"/>
    <property type="evidence" value="ECO:0007669"/>
    <property type="project" value="TreeGrafter"/>
</dbReference>
<dbReference type="Pfam" id="PF01370">
    <property type="entry name" value="Epimerase"/>
    <property type="match status" value="1"/>
</dbReference>
<dbReference type="SUPFAM" id="SSF51735">
    <property type="entry name" value="NAD(P)-binding Rossmann-fold domains"/>
    <property type="match status" value="1"/>
</dbReference>
<accession>A0AAW0C7I5</accession>
<comment type="caution">
    <text evidence="4">The sequence shown here is derived from an EMBL/GenBank/DDBJ whole genome shotgun (WGS) entry which is preliminary data.</text>
</comment>
<name>A0AAW0C7I5_9AGAR</name>
<protein>
    <recommendedName>
        <fullName evidence="3">NAD-dependent epimerase/dehydratase domain-containing protein</fullName>
    </recommendedName>
</protein>
<evidence type="ECO:0000256" key="1">
    <source>
        <dbReference type="ARBA" id="ARBA00023002"/>
    </source>
</evidence>
<reference evidence="4 5" key="1">
    <citation type="submission" date="2024-01" db="EMBL/GenBank/DDBJ databases">
        <title>A draft genome for a cacao thread blight-causing isolate of Paramarasmius palmivorus.</title>
        <authorList>
            <person name="Baruah I.K."/>
            <person name="Bukari Y."/>
            <person name="Amoako-Attah I."/>
            <person name="Meinhardt L.W."/>
            <person name="Bailey B.A."/>
            <person name="Cohen S.P."/>
        </authorList>
    </citation>
    <scope>NUCLEOTIDE SEQUENCE [LARGE SCALE GENOMIC DNA]</scope>
    <source>
        <strain evidence="4 5">GH-12</strain>
    </source>
</reference>
<sequence length="349" mass="36779">MAGELALITGVSGHIGYRVLAEALKAGYRARAVVRKAAQADKIKATKSVQPYVDQLEFAVIPDLGADGAFDAHTNGVTYIIHVAAPQFTTTDVPVNVAEFSAPTIKFTKNILEAASKTPSVKRVVITSSITTLFTGAGIQGDSDVVYNWQSPIAKDLVSPPPEEAIGPVAYVISKVLSAQAVLDYVATNKPHYSVINVLPGTTIGRNELASVSKELLAGSNIVALAPLLGIPFPPVHSVVSHIDDAAIAHIRSLDIDVAPGTARNVIPVVNTAANPDAFTWNDAIDIVKSKFPGVAGTAFPLGGNVPKNKTLVDTSEDEKVLGIKFKSYEEAVLDLVGQFLQLAQAEQK</sequence>
<dbReference type="PANTHER" id="PTHR10366:SF564">
    <property type="entry name" value="STEROL-4-ALPHA-CARBOXYLATE 3-DEHYDROGENASE, DECARBOXYLATING"/>
    <property type="match status" value="1"/>
</dbReference>
<dbReference type="InterPro" id="IPR036291">
    <property type="entry name" value="NAD(P)-bd_dom_sf"/>
</dbReference>
<evidence type="ECO:0000256" key="2">
    <source>
        <dbReference type="ARBA" id="ARBA00023445"/>
    </source>
</evidence>
<dbReference type="InterPro" id="IPR001509">
    <property type="entry name" value="Epimerase_deHydtase"/>
</dbReference>
<dbReference type="AlphaFoldDB" id="A0AAW0C7I5"/>
<keyword evidence="1" id="KW-0560">Oxidoreductase</keyword>
<dbReference type="Proteomes" id="UP001383192">
    <property type="component" value="Unassembled WGS sequence"/>
</dbReference>